<evidence type="ECO:0000259" key="3">
    <source>
        <dbReference type="Pfam" id="PF01494"/>
    </source>
</evidence>
<dbReference type="PANTHER" id="PTHR43476:SF4">
    <property type="entry name" value="BLR0106 PROTEIN"/>
    <property type="match status" value="1"/>
</dbReference>
<sequence length="416" mass="46013">MRIVCVGGGPAGLYFALLMKRARPGHEVVVLDRRPPGHAGGWGVTVWDDLLTDLRSTDNVAGSLIADSAVKWDGLVVDRAGERVLFDGDCYGIARSVVLDVLTERAIALGVDVRFGTEILDTHELADADVVVACDGVRSALRDRDARRFGTAVTLGKTRFVWLGTTKVFDRFTFAFVSTPAGWIWCYAYAFDLATSTFIVECGEETWRGLGLDAKGADDALAVLEQLFAGQLDGRPLLSGDGWTEPSLPWQNFPTVTNDRWFSGKVVLMGDAAHTTHFSIGSGMRLALQDAICLAEQLQTQRTVAEAFATYEKTRRTALIGPATEARFSREWFENFDRYADLPAPALCALLRARRDPLMAKIPPQVYWRIDRVVNSVGFMRALRHRVGPVLRTLYGRYAATKPDYQSIHGRTFNQC</sequence>
<keyword evidence="1" id="KW-0560">Oxidoreductase</keyword>
<dbReference type="Proteomes" id="UP000195331">
    <property type="component" value="Chromosome"/>
</dbReference>
<dbReference type="AlphaFoldDB" id="A0A1Y0CBP4"/>
<dbReference type="InterPro" id="IPR036188">
    <property type="entry name" value="FAD/NAD-bd_sf"/>
</dbReference>
<gene>
    <name evidence="4" type="ORF">BTO20_31285</name>
</gene>
<dbReference type="Pfam" id="PF13450">
    <property type="entry name" value="NAD_binding_8"/>
    <property type="match status" value="1"/>
</dbReference>
<dbReference type="PRINTS" id="PR00420">
    <property type="entry name" value="RNGMNOXGNASE"/>
</dbReference>
<reference evidence="4 5" key="1">
    <citation type="submission" date="2017-04" db="EMBL/GenBank/DDBJ databases">
        <title>Whole Genome Sequence of 1,4-Dioxane Degrading Bacterium Mycobacterium dioxanotrophicus PH-06.</title>
        <authorList>
            <person name="He Y."/>
        </authorList>
    </citation>
    <scope>NUCLEOTIDE SEQUENCE [LARGE SCALE GENOMIC DNA]</scope>
    <source>
        <strain evidence="4 5">PH-06</strain>
    </source>
</reference>
<feature type="domain" description="FAD-binding" evidence="3">
    <location>
        <begin position="121"/>
        <end position="316"/>
    </location>
</feature>
<dbReference type="InterPro" id="IPR050631">
    <property type="entry name" value="PheA/TfdB_FAD_monoxygenase"/>
</dbReference>
<dbReference type="SUPFAM" id="SSF51905">
    <property type="entry name" value="FAD/NAD(P)-binding domain"/>
    <property type="match status" value="1"/>
</dbReference>
<dbReference type="OrthoDB" id="3169239at2"/>
<dbReference type="GO" id="GO:0071949">
    <property type="term" value="F:FAD binding"/>
    <property type="evidence" value="ECO:0007669"/>
    <property type="project" value="InterPro"/>
</dbReference>
<accession>A0A1Y0CBP4</accession>
<dbReference type="KEGG" id="mdx:BTO20_31285"/>
<dbReference type="InterPro" id="IPR002938">
    <property type="entry name" value="FAD-bd"/>
</dbReference>
<evidence type="ECO:0000313" key="5">
    <source>
        <dbReference type="Proteomes" id="UP000195331"/>
    </source>
</evidence>
<proteinExistence type="predicted"/>
<evidence type="ECO:0000256" key="2">
    <source>
        <dbReference type="ARBA" id="ARBA00023027"/>
    </source>
</evidence>
<dbReference type="Gene3D" id="3.30.9.20">
    <property type="match status" value="1"/>
</dbReference>
<evidence type="ECO:0000256" key="1">
    <source>
        <dbReference type="ARBA" id="ARBA00023002"/>
    </source>
</evidence>
<name>A0A1Y0CBP4_9MYCO</name>
<dbReference type="RefSeq" id="WP_087079752.1">
    <property type="nucleotide sequence ID" value="NZ_CP020809.1"/>
</dbReference>
<organism evidence="4 5">
    <name type="scientific">Mycobacterium dioxanotrophicus</name>
    <dbReference type="NCBI Taxonomy" id="482462"/>
    <lineage>
        <taxon>Bacteria</taxon>
        <taxon>Bacillati</taxon>
        <taxon>Actinomycetota</taxon>
        <taxon>Actinomycetes</taxon>
        <taxon>Mycobacteriales</taxon>
        <taxon>Mycobacteriaceae</taxon>
        <taxon>Mycobacterium</taxon>
    </lineage>
</organism>
<keyword evidence="5" id="KW-1185">Reference proteome</keyword>
<dbReference type="GO" id="GO:0016491">
    <property type="term" value="F:oxidoreductase activity"/>
    <property type="evidence" value="ECO:0007669"/>
    <property type="project" value="UniProtKB-KW"/>
</dbReference>
<dbReference type="Pfam" id="PF01494">
    <property type="entry name" value="FAD_binding_3"/>
    <property type="match status" value="1"/>
</dbReference>
<dbReference type="PANTHER" id="PTHR43476">
    <property type="entry name" value="3-(3-HYDROXY-PHENYL)PROPIONATE/3-HYDROXYCINNAMIC ACID HYDROXYLASE"/>
    <property type="match status" value="1"/>
</dbReference>
<evidence type="ECO:0000313" key="4">
    <source>
        <dbReference type="EMBL" id="ART72446.1"/>
    </source>
</evidence>
<dbReference type="EMBL" id="CP020809">
    <property type="protein sequence ID" value="ART72446.1"/>
    <property type="molecule type" value="Genomic_DNA"/>
</dbReference>
<keyword evidence="2" id="KW-0520">NAD</keyword>
<dbReference type="Gene3D" id="3.50.50.60">
    <property type="entry name" value="FAD/NAD(P)-binding domain"/>
    <property type="match status" value="1"/>
</dbReference>
<protein>
    <recommendedName>
        <fullName evidence="3">FAD-binding domain-containing protein</fullName>
    </recommendedName>
</protein>